<sequence length="128" mass="13887">MASSLTARSRHSRGIRKVRFGPGSLTEEQGEALDAIRALAPEAVEVLGALLRDGEHPRIQLAACQEVLDRTYGRSEKHGTLQISHSQGPALAQSTEEQERMLVAALESLRARRADEALVVEMTSGEAE</sequence>
<dbReference type="AlphaFoldDB" id="A0A6H1ZA67"/>
<protein>
    <submittedName>
        <fullName evidence="2">Uncharacterized protein</fullName>
    </submittedName>
</protein>
<dbReference type="EMBL" id="MT143980">
    <property type="protein sequence ID" value="QJA44793.1"/>
    <property type="molecule type" value="Genomic_DNA"/>
</dbReference>
<name>A0A6H1ZA67_9ZZZZ</name>
<organism evidence="2">
    <name type="scientific">viral metagenome</name>
    <dbReference type="NCBI Taxonomy" id="1070528"/>
    <lineage>
        <taxon>unclassified sequences</taxon>
        <taxon>metagenomes</taxon>
        <taxon>organismal metagenomes</taxon>
    </lineage>
</organism>
<gene>
    <name evidence="2" type="ORF">TM448A00147_0052</name>
</gene>
<evidence type="ECO:0000313" key="2">
    <source>
        <dbReference type="EMBL" id="QJA44793.1"/>
    </source>
</evidence>
<accession>A0A6H1ZA67</accession>
<feature type="compositionally biased region" description="Basic residues" evidence="1">
    <location>
        <begin position="8"/>
        <end position="19"/>
    </location>
</feature>
<feature type="region of interest" description="Disordered" evidence="1">
    <location>
        <begin position="1"/>
        <end position="23"/>
    </location>
</feature>
<evidence type="ECO:0000256" key="1">
    <source>
        <dbReference type="SAM" id="MobiDB-lite"/>
    </source>
</evidence>
<reference evidence="2" key="1">
    <citation type="submission" date="2020-03" db="EMBL/GenBank/DDBJ databases">
        <title>The deep terrestrial virosphere.</title>
        <authorList>
            <person name="Holmfeldt K."/>
            <person name="Nilsson E."/>
            <person name="Simone D."/>
            <person name="Lopez-Fernandez M."/>
            <person name="Wu X."/>
            <person name="de Brujin I."/>
            <person name="Lundin D."/>
            <person name="Andersson A."/>
            <person name="Bertilsson S."/>
            <person name="Dopson M."/>
        </authorList>
    </citation>
    <scope>NUCLEOTIDE SEQUENCE</scope>
    <source>
        <strain evidence="2">TM448A00147</strain>
    </source>
</reference>
<proteinExistence type="predicted"/>